<dbReference type="KEGG" id="msj:MSSAC_2396"/>
<name>A0A0E3LDB6_9EURY</name>
<accession>A0A0E3LDB6</accession>
<dbReference type="Proteomes" id="UP000033123">
    <property type="component" value="Chromosome"/>
</dbReference>
<keyword evidence="1" id="KW-0689">Ribosomal protein</keyword>
<gene>
    <name evidence="1" type="ORF">MSSAC_2396</name>
</gene>
<dbReference type="PATRIC" id="fig|1434118.4.peg.3101"/>
<proteinExistence type="predicted"/>
<keyword evidence="1" id="KW-0687">Ribonucleoprotein</keyword>
<reference evidence="1 2" key="1">
    <citation type="submission" date="2014-07" db="EMBL/GenBank/DDBJ databases">
        <title>Methanogenic archaea and the global carbon cycle.</title>
        <authorList>
            <person name="Henriksen J.R."/>
            <person name="Luke J."/>
            <person name="Reinhart S."/>
            <person name="Benedict M.N."/>
            <person name="Youngblut N.D."/>
            <person name="Metcalf M.E."/>
            <person name="Whitaker R.J."/>
            <person name="Metcalf W.W."/>
        </authorList>
    </citation>
    <scope>NUCLEOTIDE SEQUENCE [LARGE SCALE GENOMIC DNA]</scope>
    <source>
        <strain evidence="1 2">C2J</strain>
    </source>
</reference>
<organism evidence="1 2">
    <name type="scientific">Methanosarcina siciliae C2J</name>
    <dbReference type="NCBI Taxonomy" id="1434118"/>
    <lineage>
        <taxon>Archaea</taxon>
        <taxon>Methanobacteriati</taxon>
        <taxon>Methanobacteriota</taxon>
        <taxon>Stenosarchaea group</taxon>
        <taxon>Methanomicrobia</taxon>
        <taxon>Methanosarcinales</taxon>
        <taxon>Methanosarcinaceae</taxon>
        <taxon>Methanosarcina</taxon>
    </lineage>
</organism>
<dbReference type="RefSeq" id="WP_052727295.1">
    <property type="nucleotide sequence ID" value="NZ_CP009508.1"/>
</dbReference>
<dbReference type="GeneID" id="24872037"/>
<evidence type="ECO:0000313" key="2">
    <source>
        <dbReference type="Proteomes" id="UP000033123"/>
    </source>
</evidence>
<sequence length="101" mass="11746">MIVRNKSTDKSVKIITLRSELTRIDGTEKHIHLGFRPKVTEIYNIVNKCPDLKTIFTPSSHIESFSKKALTFMEMRRVELKENNVQGIRRDKGKMSYPVPQ</sequence>
<dbReference type="Pfam" id="PF08004">
    <property type="entry name" value="DUF1699"/>
    <property type="match status" value="1"/>
</dbReference>
<dbReference type="HOGENOM" id="CLU_2285081_0_0_2"/>
<evidence type="ECO:0000313" key="1">
    <source>
        <dbReference type="EMBL" id="AKB36986.1"/>
    </source>
</evidence>
<dbReference type="EMBL" id="CP009508">
    <property type="protein sequence ID" value="AKB36986.1"/>
    <property type="molecule type" value="Genomic_DNA"/>
</dbReference>
<dbReference type="AlphaFoldDB" id="A0A0E3LDB6"/>
<protein>
    <submittedName>
        <fullName evidence="1">Ribosomal protein S6</fullName>
    </submittedName>
</protein>
<dbReference type="InterPro" id="IPR012546">
    <property type="entry name" value="DUF1699"/>
</dbReference>
<dbReference type="GO" id="GO:0005840">
    <property type="term" value="C:ribosome"/>
    <property type="evidence" value="ECO:0007669"/>
    <property type="project" value="UniProtKB-KW"/>
</dbReference>